<reference evidence="1 2" key="1">
    <citation type="journal article" date="2014" name="Genome Biol. Evol.">
        <title>The genome of the myxosporean Thelohanellus kitauei shows adaptations to nutrient acquisition within its fish host.</title>
        <authorList>
            <person name="Yang Y."/>
            <person name="Xiong J."/>
            <person name="Zhou Z."/>
            <person name="Huo F."/>
            <person name="Miao W."/>
            <person name="Ran C."/>
            <person name="Liu Y."/>
            <person name="Zhang J."/>
            <person name="Feng J."/>
            <person name="Wang M."/>
            <person name="Wang M."/>
            <person name="Wang L."/>
            <person name="Yao B."/>
        </authorList>
    </citation>
    <scope>NUCLEOTIDE SEQUENCE [LARGE SCALE GENOMIC DNA]</scope>
    <source>
        <strain evidence="1">Wuqing</strain>
    </source>
</reference>
<keyword evidence="2" id="KW-1185">Reference proteome</keyword>
<dbReference type="Proteomes" id="UP000031668">
    <property type="component" value="Unassembled WGS sequence"/>
</dbReference>
<sequence length="123" mass="14310">MGKFYFITSPKNPPNNIKPIHSHIEFNGKLPEIIIDRNSRCLPKIFFDIDEPSFSGTMWDLYKRCTEVSHRNITVRNEEMVITGYYYSVAKRIFIHKAVSIDAHNPNDIEPVTKKGKIHIGDY</sequence>
<evidence type="ECO:0000313" key="2">
    <source>
        <dbReference type="Proteomes" id="UP000031668"/>
    </source>
</evidence>
<protein>
    <submittedName>
        <fullName evidence="1">Uncharacterized protein</fullName>
    </submittedName>
</protein>
<name>A0A0C2JBG4_THEKT</name>
<proteinExistence type="predicted"/>
<evidence type="ECO:0000313" key="1">
    <source>
        <dbReference type="EMBL" id="KII75204.1"/>
    </source>
</evidence>
<comment type="caution">
    <text evidence="1">The sequence shown here is derived from an EMBL/GenBank/DDBJ whole genome shotgun (WGS) entry which is preliminary data.</text>
</comment>
<organism evidence="1 2">
    <name type="scientific">Thelohanellus kitauei</name>
    <name type="common">Myxosporean</name>
    <dbReference type="NCBI Taxonomy" id="669202"/>
    <lineage>
        <taxon>Eukaryota</taxon>
        <taxon>Metazoa</taxon>
        <taxon>Cnidaria</taxon>
        <taxon>Myxozoa</taxon>
        <taxon>Myxosporea</taxon>
        <taxon>Bivalvulida</taxon>
        <taxon>Platysporina</taxon>
        <taxon>Myxobolidae</taxon>
        <taxon>Thelohanellus</taxon>
    </lineage>
</organism>
<dbReference type="AlphaFoldDB" id="A0A0C2JBG4"/>
<accession>A0A0C2JBG4</accession>
<gene>
    <name evidence="1" type="ORF">RF11_07623</name>
</gene>
<dbReference type="EMBL" id="JWZT01000010">
    <property type="protein sequence ID" value="KII75204.1"/>
    <property type="molecule type" value="Genomic_DNA"/>
</dbReference>